<sequence length="108" mass="11922">AAKDFIPQTEVFPPESEVQRHLDGDAQLGDQDARTISYEREEGKELTEGEEATVIAGEEETTELVHANTESNAFHSNLLRNASDCRQSRDVAYLNLLKADDLFVDAGA</sequence>
<dbReference type="EMBL" id="JAVRRA010004283">
    <property type="protein sequence ID" value="KAK5275628.1"/>
    <property type="molecule type" value="Genomic_DNA"/>
</dbReference>
<evidence type="ECO:0000313" key="2">
    <source>
        <dbReference type="Proteomes" id="UP001357485"/>
    </source>
</evidence>
<gene>
    <name evidence="1" type="ORF">LTR16_012291</name>
</gene>
<reference evidence="1 2" key="1">
    <citation type="submission" date="2023-08" db="EMBL/GenBank/DDBJ databases">
        <title>Black Yeasts Isolated from many extreme environments.</title>
        <authorList>
            <person name="Coleine C."/>
            <person name="Stajich J.E."/>
            <person name="Selbmann L."/>
        </authorList>
    </citation>
    <scope>NUCLEOTIDE SEQUENCE [LARGE SCALE GENOMIC DNA]</scope>
    <source>
        <strain evidence="1 2">CCFEE 536</strain>
    </source>
</reference>
<comment type="caution">
    <text evidence="1">The sequence shown here is derived from an EMBL/GenBank/DDBJ whole genome shotgun (WGS) entry which is preliminary data.</text>
</comment>
<protein>
    <submittedName>
        <fullName evidence="1">Uncharacterized protein</fullName>
    </submittedName>
</protein>
<feature type="non-terminal residue" evidence="1">
    <location>
        <position position="1"/>
    </location>
</feature>
<name>A0ABR0M0M5_9PEZI</name>
<dbReference type="Proteomes" id="UP001357485">
    <property type="component" value="Unassembled WGS sequence"/>
</dbReference>
<keyword evidence="2" id="KW-1185">Reference proteome</keyword>
<proteinExistence type="predicted"/>
<evidence type="ECO:0000313" key="1">
    <source>
        <dbReference type="EMBL" id="KAK5275628.1"/>
    </source>
</evidence>
<accession>A0ABR0M0M5</accession>
<organism evidence="1 2">
    <name type="scientific">Cryomyces antarcticus</name>
    <dbReference type="NCBI Taxonomy" id="329879"/>
    <lineage>
        <taxon>Eukaryota</taxon>
        <taxon>Fungi</taxon>
        <taxon>Dikarya</taxon>
        <taxon>Ascomycota</taxon>
        <taxon>Pezizomycotina</taxon>
        <taxon>Dothideomycetes</taxon>
        <taxon>Dothideomycetes incertae sedis</taxon>
        <taxon>Cryomyces</taxon>
    </lineage>
</organism>